<gene>
    <name evidence="9" type="ORF">CORT_0E03130</name>
</gene>
<evidence type="ECO:0000256" key="5">
    <source>
        <dbReference type="ARBA" id="ARBA00022884"/>
    </source>
</evidence>
<dbReference type="GO" id="GO:0033962">
    <property type="term" value="P:P-body assembly"/>
    <property type="evidence" value="ECO:0007669"/>
    <property type="project" value="TreeGrafter"/>
</dbReference>
<evidence type="ECO:0000256" key="3">
    <source>
        <dbReference type="ARBA" id="ARBA00009138"/>
    </source>
</evidence>
<keyword evidence="5" id="KW-0694">RNA-binding</keyword>
<comment type="subcellular location">
    <subcellularLocation>
        <location evidence="2">Cytoplasm</location>
        <location evidence="2">P-body</location>
    </subcellularLocation>
    <subcellularLocation>
        <location evidence="1">Nucleus</location>
    </subcellularLocation>
</comment>
<reference evidence="9 10" key="1">
    <citation type="journal article" date="2012" name="PLoS ONE">
        <title>Sequence and analysis of the genome of the pathogenic yeast Candida orthopsilosis.</title>
        <authorList>
            <person name="Riccombeni A."/>
            <person name="Vidanes G."/>
            <person name="Proux-Wera E."/>
            <person name="Wolfe K.H."/>
            <person name="Butler G."/>
        </authorList>
    </citation>
    <scope>NUCLEOTIDE SEQUENCE [LARGE SCALE GENOMIC DNA]</scope>
    <source>
        <strain evidence="9 10">Co 90-125</strain>
    </source>
</reference>
<feature type="region of interest" description="Disordered" evidence="7">
    <location>
        <begin position="191"/>
        <end position="281"/>
    </location>
</feature>
<name>H8X6X4_CANO9</name>
<keyword evidence="4" id="KW-0963">Cytoplasm</keyword>
<dbReference type="OrthoDB" id="74835at2759"/>
<evidence type="ECO:0000313" key="9">
    <source>
        <dbReference type="EMBL" id="CCG23902.1"/>
    </source>
</evidence>
<evidence type="ECO:0000259" key="8">
    <source>
        <dbReference type="Pfam" id="PF09770"/>
    </source>
</evidence>
<dbReference type="PANTHER" id="PTHR21551">
    <property type="entry name" value="TOPOISOMERASE II-ASSOCIATED PROTEIN PAT1"/>
    <property type="match status" value="1"/>
</dbReference>
<dbReference type="Proteomes" id="UP000005018">
    <property type="component" value="Chromosome 5"/>
</dbReference>
<evidence type="ECO:0000256" key="6">
    <source>
        <dbReference type="ARBA" id="ARBA00023242"/>
    </source>
</evidence>
<sequence length="813" mass="91509">MSFFGFDPTKPPQGAKDDEVYDFENTYDGLGELEEDDAFNTETFGTSVAEIRKDFDFGHDQPKQSAHLNVLSVPSQTQSYAQAAQAAPVNDDEFMQELWGTSNAPTKVESETQNHGASAGQPEKKILSLEEIEAQLTAIDQSQQQQSGLPPQGFNQPGSFPPQGYGIPGMIPPPNQFNSYMFGGYMPPQYGFSGRAPPQQLPPLQGLPPHIQQQYQQQPQSHPQVQPPQGLQNQPQLPTQVNVQDQPQAQAQAQAQAQVPVPSREERGIDPPVVQQRPQKVDLSQFPVLGKEALQQHHHAHQQQVSLHQQQQQQQQSQLKPQRQYNQQPNHQQLQDLTPEQQAKAAKRLEKVSRIMKYSGIMNPRDKDFVTRFQLSHIVTEDPYNEDFYAQVYKVIHPKVVNGVPQPALGQQNNSIAQAYLDHSGHRLGGRFKRADVALQRMQQQVQKAVHVAKGRPKFNQYAKEGALGKISFASGKKPRQQLEIISKAAEREKNEVATDDFKKEDIKRYSRKDIFAILENIISELMNVESESRVSPSVDTTKLWESMKVLEQASSSGDDEAEVNPFIQCLNYNKMLKILVRLFKFLNREQILTITTLIMSNLENLSVVKYGSYTTYPDKKVPEKVLKLVDAYSMTFSKILINAVSEFKFNEIIGLLVILIEHNNVSFVSTTKIGLTILTTLLSRAELIIGEGQISATDLSEWTSCYDELFTALESRIAAIFPPHPVDVDDGSSKENYIWQFLATLSLGGKLSHQRIIVDEVRDEIFGAMNRAKAIDNQDLANLYKKQNLLNNLNMFLVVMGLVADENDIKEL</sequence>
<dbReference type="GO" id="GO:0005634">
    <property type="term" value="C:nucleus"/>
    <property type="evidence" value="ECO:0007669"/>
    <property type="project" value="UniProtKB-SubCell"/>
</dbReference>
<proteinExistence type="inferred from homology"/>
<evidence type="ECO:0000256" key="2">
    <source>
        <dbReference type="ARBA" id="ARBA00004201"/>
    </source>
</evidence>
<feature type="compositionally biased region" description="Low complexity" evidence="7">
    <location>
        <begin position="141"/>
        <end position="153"/>
    </location>
</feature>
<dbReference type="AlphaFoldDB" id="H8X6X4"/>
<dbReference type="RefSeq" id="XP_003870033.1">
    <property type="nucleotide sequence ID" value="XM_003869984.1"/>
</dbReference>
<comment type="similarity">
    <text evidence="3">Belongs to the PAT1 family.</text>
</comment>
<dbReference type="HOGENOM" id="CLU_012622_1_0_1"/>
<keyword evidence="6" id="KW-0539">Nucleus</keyword>
<feature type="region of interest" description="Disordered" evidence="7">
    <location>
        <begin position="140"/>
        <end position="165"/>
    </location>
</feature>
<protein>
    <recommendedName>
        <fullName evidence="8">mRNA decay factor PAT1 domain-containing protein</fullName>
    </recommendedName>
</protein>
<evidence type="ECO:0000256" key="7">
    <source>
        <dbReference type="SAM" id="MobiDB-lite"/>
    </source>
</evidence>
<dbReference type="GO" id="GO:0003723">
    <property type="term" value="F:RNA binding"/>
    <property type="evidence" value="ECO:0007669"/>
    <property type="project" value="UniProtKB-KW"/>
</dbReference>
<dbReference type="InterPro" id="IPR019167">
    <property type="entry name" value="PAT1_dom"/>
</dbReference>
<dbReference type="KEGG" id="cot:CORT_0E03130"/>
<dbReference type="eggNOG" id="KOG4592">
    <property type="taxonomic scope" value="Eukaryota"/>
</dbReference>
<accession>H8X6X4</accession>
<feature type="domain" description="mRNA decay factor PAT1" evidence="8">
    <location>
        <begin position="74"/>
        <end position="803"/>
    </location>
</feature>
<dbReference type="GO" id="GO:0000932">
    <property type="term" value="C:P-body"/>
    <property type="evidence" value="ECO:0007669"/>
    <property type="project" value="UniProtKB-SubCell"/>
</dbReference>
<feature type="region of interest" description="Disordered" evidence="7">
    <location>
        <begin position="294"/>
        <end position="348"/>
    </location>
</feature>
<feature type="compositionally biased region" description="Low complexity" evidence="7">
    <location>
        <begin position="302"/>
        <end position="335"/>
    </location>
</feature>
<organism evidence="9 10">
    <name type="scientific">Candida orthopsilosis (strain 90-125)</name>
    <name type="common">Yeast</name>
    <dbReference type="NCBI Taxonomy" id="1136231"/>
    <lineage>
        <taxon>Eukaryota</taxon>
        <taxon>Fungi</taxon>
        <taxon>Dikarya</taxon>
        <taxon>Ascomycota</taxon>
        <taxon>Saccharomycotina</taxon>
        <taxon>Pichiomycetes</taxon>
        <taxon>Debaryomycetaceae</taxon>
        <taxon>Candida/Lodderomyces clade</taxon>
        <taxon>Candida</taxon>
    </lineage>
</organism>
<feature type="compositionally biased region" description="Low complexity" evidence="7">
    <location>
        <begin position="202"/>
        <end position="262"/>
    </location>
</feature>
<evidence type="ECO:0000256" key="4">
    <source>
        <dbReference type="ARBA" id="ARBA00022490"/>
    </source>
</evidence>
<keyword evidence="10" id="KW-1185">Reference proteome</keyword>
<evidence type="ECO:0000256" key="1">
    <source>
        <dbReference type="ARBA" id="ARBA00004123"/>
    </source>
</evidence>
<dbReference type="InterPro" id="IPR039900">
    <property type="entry name" value="Pat1-like"/>
</dbReference>
<dbReference type="Pfam" id="PF09770">
    <property type="entry name" value="PAT1"/>
    <property type="match status" value="1"/>
</dbReference>
<dbReference type="GO" id="GO:0000290">
    <property type="term" value="P:deadenylation-dependent decapping of nuclear-transcribed mRNA"/>
    <property type="evidence" value="ECO:0007669"/>
    <property type="project" value="InterPro"/>
</dbReference>
<evidence type="ECO:0000313" key="10">
    <source>
        <dbReference type="Proteomes" id="UP000005018"/>
    </source>
</evidence>
<dbReference type="EMBL" id="HE681723">
    <property type="protein sequence ID" value="CCG23902.1"/>
    <property type="molecule type" value="Genomic_DNA"/>
</dbReference>
<dbReference type="PANTHER" id="PTHR21551:SF0">
    <property type="entry name" value="PROTEIN ASSOCIATED WITH TOPO II RELATED-1, ISOFORM A"/>
    <property type="match status" value="1"/>
</dbReference>
<dbReference type="GeneID" id="14540853"/>